<dbReference type="InterPro" id="IPR000160">
    <property type="entry name" value="GGDEF_dom"/>
</dbReference>
<dbReference type="CDD" id="cd00130">
    <property type="entry name" value="PAS"/>
    <property type="match status" value="2"/>
</dbReference>
<feature type="domain" description="PAS" evidence="1">
    <location>
        <begin position="6"/>
        <end position="60"/>
    </location>
</feature>
<dbReference type="InterPro" id="IPR052155">
    <property type="entry name" value="Biofilm_reg_signaling"/>
</dbReference>
<dbReference type="InterPro" id="IPR043128">
    <property type="entry name" value="Rev_trsase/Diguanyl_cyclase"/>
</dbReference>
<dbReference type="CDD" id="cd01949">
    <property type="entry name" value="GGDEF"/>
    <property type="match status" value="1"/>
</dbReference>
<name>A0ABU3SU53_9ALTE</name>
<dbReference type="Pfam" id="PF00990">
    <property type="entry name" value="GGDEF"/>
    <property type="match status" value="1"/>
</dbReference>
<dbReference type="SUPFAM" id="SSF55073">
    <property type="entry name" value="Nucleotide cyclase"/>
    <property type="match status" value="1"/>
</dbReference>
<dbReference type="SMART" id="SM00091">
    <property type="entry name" value="PAS"/>
    <property type="match status" value="2"/>
</dbReference>
<dbReference type="SUPFAM" id="SSF141868">
    <property type="entry name" value="EAL domain-like"/>
    <property type="match status" value="1"/>
</dbReference>
<dbReference type="Gene3D" id="3.30.450.40">
    <property type="match status" value="1"/>
</dbReference>
<dbReference type="PANTHER" id="PTHR44757:SF2">
    <property type="entry name" value="BIOFILM ARCHITECTURE MAINTENANCE PROTEIN MBAA"/>
    <property type="match status" value="1"/>
</dbReference>
<dbReference type="InterPro" id="IPR001610">
    <property type="entry name" value="PAC"/>
</dbReference>
<dbReference type="InterPro" id="IPR035965">
    <property type="entry name" value="PAS-like_dom_sf"/>
</dbReference>
<evidence type="ECO:0000313" key="5">
    <source>
        <dbReference type="EMBL" id="MDU0353528.1"/>
    </source>
</evidence>
<evidence type="ECO:0000259" key="2">
    <source>
        <dbReference type="PROSITE" id="PS50113"/>
    </source>
</evidence>
<dbReference type="NCBIfam" id="TIGR00254">
    <property type="entry name" value="GGDEF"/>
    <property type="match status" value="1"/>
</dbReference>
<dbReference type="SMART" id="SM00086">
    <property type="entry name" value="PAC"/>
    <property type="match status" value="2"/>
</dbReference>
<evidence type="ECO:0000313" key="6">
    <source>
        <dbReference type="Proteomes" id="UP001247805"/>
    </source>
</evidence>
<dbReference type="Pfam" id="PF13426">
    <property type="entry name" value="PAS_9"/>
    <property type="match status" value="2"/>
</dbReference>
<dbReference type="SMART" id="SM00267">
    <property type="entry name" value="GGDEF"/>
    <property type="match status" value="1"/>
</dbReference>
<dbReference type="CDD" id="cd01948">
    <property type="entry name" value="EAL"/>
    <property type="match status" value="1"/>
</dbReference>
<protein>
    <submittedName>
        <fullName evidence="5">EAL domain-containing protein</fullName>
    </submittedName>
</protein>
<dbReference type="InterPro" id="IPR000700">
    <property type="entry name" value="PAS-assoc_C"/>
</dbReference>
<dbReference type="PROSITE" id="PS50113">
    <property type="entry name" value="PAC"/>
    <property type="match status" value="1"/>
</dbReference>
<reference evidence="5 6" key="1">
    <citation type="submission" date="2023-10" db="EMBL/GenBank/DDBJ databases">
        <title>Glaciecola aquimarina strain GGW-M5 nov., isolated from a coastal seawater.</title>
        <authorList>
            <person name="Bayburt H."/>
            <person name="Kim J.M."/>
            <person name="Choi B.J."/>
            <person name="Jeon C.O."/>
        </authorList>
    </citation>
    <scope>NUCLEOTIDE SEQUENCE [LARGE SCALE GENOMIC DNA]</scope>
    <source>
        <strain evidence="5 6">KCTC 32108</strain>
    </source>
</reference>
<dbReference type="PROSITE" id="PS50887">
    <property type="entry name" value="GGDEF"/>
    <property type="match status" value="1"/>
</dbReference>
<evidence type="ECO:0000259" key="3">
    <source>
        <dbReference type="PROSITE" id="PS50883"/>
    </source>
</evidence>
<dbReference type="Pfam" id="PF00563">
    <property type="entry name" value="EAL"/>
    <property type="match status" value="1"/>
</dbReference>
<dbReference type="InterPro" id="IPR012226">
    <property type="entry name" value="Diguanyl_cyclase/Pdiesterase"/>
</dbReference>
<dbReference type="Proteomes" id="UP001247805">
    <property type="component" value="Unassembled WGS sequence"/>
</dbReference>
<dbReference type="InterPro" id="IPR001633">
    <property type="entry name" value="EAL_dom"/>
</dbReference>
<dbReference type="PROSITE" id="PS50883">
    <property type="entry name" value="EAL"/>
    <property type="match status" value="1"/>
</dbReference>
<dbReference type="RefSeq" id="WP_316025193.1">
    <property type="nucleotide sequence ID" value="NZ_JAWDIO010000002.1"/>
</dbReference>
<dbReference type="PROSITE" id="PS50112">
    <property type="entry name" value="PAS"/>
    <property type="match status" value="2"/>
</dbReference>
<organism evidence="5 6">
    <name type="scientific">Paraglaciecola aquimarina</name>
    <dbReference type="NCBI Taxonomy" id="1235557"/>
    <lineage>
        <taxon>Bacteria</taxon>
        <taxon>Pseudomonadati</taxon>
        <taxon>Pseudomonadota</taxon>
        <taxon>Gammaproteobacteria</taxon>
        <taxon>Alteromonadales</taxon>
        <taxon>Alteromonadaceae</taxon>
        <taxon>Paraglaciecola</taxon>
    </lineage>
</organism>
<dbReference type="SUPFAM" id="SSF55785">
    <property type="entry name" value="PYP-like sensor domain (PAS domain)"/>
    <property type="match status" value="2"/>
</dbReference>
<dbReference type="Pfam" id="PF13185">
    <property type="entry name" value="GAF_2"/>
    <property type="match status" value="1"/>
</dbReference>
<dbReference type="InterPro" id="IPR003018">
    <property type="entry name" value="GAF"/>
</dbReference>
<dbReference type="InterPro" id="IPR029787">
    <property type="entry name" value="Nucleotide_cyclase"/>
</dbReference>
<feature type="domain" description="GGDEF" evidence="4">
    <location>
        <begin position="450"/>
        <end position="582"/>
    </location>
</feature>
<dbReference type="Gene3D" id="3.30.450.20">
    <property type="entry name" value="PAS domain"/>
    <property type="match status" value="2"/>
</dbReference>
<dbReference type="SMART" id="SM00052">
    <property type="entry name" value="EAL"/>
    <property type="match status" value="1"/>
</dbReference>
<evidence type="ECO:0000259" key="4">
    <source>
        <dbReference type="PROSITE" id="PS50887"/>
    </source>
</evidence>
<dbReference type="Gene3D" id="3.30.70.270">
    <property type="match status" value="1"/>
</dbReference>
<dbReference type="InterPro" id="IPR000014">
    <property type="entry name" value="PAS"/>
</dbReference>
<dbReference type="PANTHER" id="PTHR44757">
    <property type="entry name" value="DIGUANYLATE CYCLASE DGCP"/>
    <property type="match status" value="1"/>
</dbReference>
<feature type="domain" description="PAC" evidence="2">
    <location>
        <begin position="203"/>
        <end position="255"/>
    </location>
</feature>
<proteinExistence type="predicted"/>
<evidence type="ECO:0000259" key="1">
    <source>
        <dbReference type="PROSITE" id="PS50112"/>
    </source>
</evidence>
<dbReference type="PIRSF" id="PIRSF005925">
    <property type="entry name" value="Dos"/>
    <property type="match status" value="1"/>
</dbReference>
<dbReference type="EMBL" id="JAWDIO010000002">
    <property type="protein sequence ID" value="MDU0353528.1"/>
    <property type="molecule type" value="Genomic_DNA"/>
</dbReference>
<dbReference type="SUPFAM" id="SSF55781">
    <property type="entry name" value="GAF domain-like"/>
    <property type="match status" value="1"/>
</dbReference>
<dbReference type="Gene3D" id="3.20.20.450">
    <property type="entry name" value="EAL domain"/>
    <property type="match status" value="1"/>
</dbReference>
<dbReference type="InterPro" id="IPR035919">
    <property type="entry name" value="EAL_sf"/>
</dbReference>
<gene>
    <name evidence="5" type="ORF">RS130_05925</name>
</gene>
<dbReference type="InterPro" id="IPR029016">
    <property type="entry name" value="GAF-like_dom_sf"/>
</dbReference>
<keyword evidence="6" id="KW-1185">Reference proteome</keyword>
<accession>A0ABU3SU53</accession>
<dbReference type="NCBIfam" id="TIGR00229">
    <property type="entry name" value="sensory_box"/>
    <property type="match status" value="2"/>
</dbReference>
<feature type="domain" description="EAL" evidence="3">
    <location>
        <begin position="591"/>
        <end position="845"/>
    </location>
</feature>
<feature type="domain" description="PAS" evidence="1">
    <location>
        <begin position="130"/>
        <end position="212"/>
    </location>
</feature>
<sequence>MVNRLLSNIFIETLEQAIDSVVVIDSNNHILLYNHAAEKLWGYTKEEVIGQNVRVLVPDNLKANHDNLINNNRKTGVNKIVGTSREVPIMCKDGGQKWGAMSISKVHSDGKILYTAFIKDVTEAVKNRKHLELLSLVTDQTDNAIIIVDNNWRIIYVNQGFTTLFGYSDFEVIGHSPISAVAPHIPPVKVDEIKEHHLAGQSTKIDEMLQTKTGERLWCSVVSNPILSDEGELTHAVMILSEITKTKLHEILHQKILMAIAYDEPLERIMDNACSEISNLSESITPAILKLNDENQLQLLSAPKLPPSYRKLLNKMEVAETTSSAGCAIYRGCSVLSADIASDPLWSSEYKNALERLAYTGCLSVPIKGSDGEAIGAITFYYKNEKTPSDLHQDLLNVLGPLCTLAIEREKQRESIKKLAYYDPLTKLPNRRLLYANAEHILQEASNNKTKLAFLFLDLDRFKQVNDTYGHATGDQLLKAISERLTEVGNNHTLVGRLSGDEFVAVTPFRQNEELNIFVEELKQKTSLPLTIEGNKFTPSMSIGISTFPDDGRDIGTLIQRADVAMYQAKTSGRGRFTYFSHELNQLAQDRQELEVDLEKAIKDNVLELHYQPQISIEDGKICGVEALARWDHPRLGQISPSKFIPIAEDCGLIEALNQWAIHSACKQMASWKEQKIDIPRVSVNLSLHNFHNINLCELILGELDNFNLAPSCLILELTENVLLDTNPSTIKVLLDIHESGISFSMDDFGTGYSSLSYLQKIPIKELKLDRSFVSDIENDNTSRALSKAILQIGKSLNIKVVAEGIENKEQYGILKSQGYHIAQGYLFSHPLNSTKLETWITNVFPKD</sequence>
<comment type="caution">
    <text evidence="5">The sequence shown here is derived from an EMBL/GenBank/DDBJ whole genome shotgun (WGS) entry which is preliminary data.</text>
</comment>